<dbReference type="GO" id="GO:0005814">
    <property type="term" value="C:centriole"/>
    <property type="evidence" value="ECO:0007669"/>
    <property type="project" value="UniProtKB-SubCell"/>
</dbReference>
<keyword evidence="4" id="KW-0963">Cytoplasm</keyword>
<evidence type="ECO:0000256" key="1">
    <source>
        <dbReference type="ARBA" id="ARBA00004114"/>
    </source>
</evidence>
<dbReference type="GO" id="GO:0097730">
    <property type="term" value="C:non-motile cilium"/>
    <property type="evidence" value="ECO:0007669"/>
    <property type="project" value="TreeGrafter"/>
</dbReference>
<evidence type="ECO:0000313" key="9">
    <source>
        <dbReference type="EMBL" id="KJH45174.1"/>
    </source>
</evidence>
<evidence type="ECO:0000256" key="5">
    <source>
        <dbReference type="ARBA" id="ARBA00022794"/>
    </source>
</evidence>
<protein>
    <recommendedName>
        <fullName evidence="8">Centriolar and ciliogenesis-associated protein HYLS1 C-terminal domain-containing protein</fullName>
    </recommendedName>
</protein>
<reference evidence="9 10" key="1">
    <citation type="submission" date="2013-11" db="EMBL/GenBank/DDBJ databases">
        <title>Draft genome of the bovine lungworm Dictyocaulus viviparus.</title>
        <authorList>
            <person name="Mitreva M."/>
        </authorList>
    </citation>
    <scope>NUCLEOTIDE SEQUENCE [LARGE SCALE GENOMIC DNA]</scope>
    <source>
        <strain evidence="9 10">HannoverDv2000</strain>
    </source>
</reference>
<evidence type="ECO:0000256" key="7">
    <source>
        <dbReference type="ARBA" id="ARBA00023273"/>
    </source>
</evidence>
<dbReference type="EMBL" id="KN716422">
    <property type="protein sequence ID" value="KJH45174.1"/>
    <property type="molecule type" value="Genomic_DNA"/>
</dbReference>
<name>A0A0D8XN22_DICVI</name>
<evidence type="ECO:0000256" key="2">
    <source>
        <dbReference type="ARBA" id="ARBA00004138"/>
    </source>
</evidence>
<dbReference type="GO" id="GO:0060271">
    <property type="term" value="P:cilium assembly"/>
    <property type="evidence" value="ECO:0007669"/>
    <property type="project" value="TreeGrafter"/>
</dbReference>
<evidence type="ECO:0000256" key="4">
    <source>
        <dbReference type="ARBA" id="ARBA00022490"/>
    </source>
</evidence>
<organism evidence="9 10">
    <name type="scientific">Dictyocaulus viviparus</name>
    <name type="common">Bovine lungworm</name>
    <dbReference type="NCBI Taxonomy" id="29172"/>
    <lineage>
        <taxon>Eukaryota</taxon>
        <taxon>Metazoa</taxon>
        <taxon>Ecdysozoa</taxon>
        <taxon>Nematoda</taxon>
        <taxon>Chromadorea</taxon>
        <taxon>Rhabditida</taxon>
        <taxon>Rhabditina</taxon>
        <taxon>Rhabditomorpha</taxon>
        <taxon>Strongyloidea</taxon>
        <taxon>Metastrongylidae</taxon>
        <taxon>Dictyocaulus</taxon>
    </lineage>
</organism>
<keyword evidence="10" id="KW-1185">Reference proteome</keyword>
<dbReference type="OrthoDB" id="6343432at2759"/>
<keyword evidence="6" id="KW-0206">Cytoskeleton</keyword>
<comment type="similarity">
    <text evidence="3">Belongs to the HYLS1 family.</text>
</comment>
<dbReference type="PANTHER" id="PTHR34174:SF1">
    <property type="entry name" value="CENTRIOLAR AND CILIOGENESIS-ASSOCIATED PROTEIN HYLS1"/>
    <property type="match status" value="1"/>
</dbReference>
<feature type="domain" description="Centriolar and ciliogenesis-associated protein HYLS1 C-terminal" evidence="8">
    <location>
        <begin position="246"/>
        <end position="300"/>
    </location>
</feature>
<keyword evidence="7" id="KW-0966">Cell projection</keyword>
<gene>
    <name evidence="9" type="ORF">DICVIV_08788</name>
</gene>
<comment type="subcellular location">
    <subcellularLocation>
        <location evidence="2">Cell projection</location>
        <location evidence="2">Cilium</location>
    </subcellularLocation>
    <subcellularLocation>
        <location evidence="1">Cytoplasm</location>
        <location evidence="1">Cytoskeleton</location>
        <location evidence="1">Microtubule organizing center</location>
        <location evidence="1">Centrosome</location>
        <location evidence="1">Centriole</location>
    </subcellularLocation>
</comment>
<sequence>MSEINSLNECTEQELLHVCEEAGLPIDLKSINILKRVIDELVMESATESENDATGSSLFGSLSLSDSSQLVDNTREYNTNITSSPIRQSGKSSWKSNCHNRCQTVEVPLDVPSSQENEEMKQHNPTAYFLLNDAWRCLNSVYGTMAAIENLVSEQAKFAPSGRLGFSKCSTQNISKCSVKHVSGSRENQGEAYYHQSGSRSHNCAKFSGPYKRSKTSFQTIPEESTDDVIQPDPCLRRVNQVEPGQLFYRHDPVKKFELYREEWARRPTPGEQKRLALRWKVRECMLRQDLTRFDPTKRIIRYAVHPKDWSPKPYLD</sequence>
<dbReference type="Proteomes" id="UP000053766">
    <property type="component" value="Unassembled WGS sequence"/>
</dbReference>
<evidence type="ECO:0000256" key="3">
    <source>
        <dbReference type="ARBA" id="ARBA00010091"/>
    </source>
</evidence>
<dbReference type="InterPro" id="IPR027918">
    <property type="entry name" value="HYLS1_C_dom"/>
</dbReference>
<dbReference type="PANTHER" id="PTHR34174">
    <property type="entry name" value="HYDROLETHALUS SYNDROME PROTEIN 1"/>
    <property type="match status" value="1"/>
</dbReference>
<reference evidence="10" key="2">
    <citation type="journal article" date="2016" name="Sci. Rep.">
        <title>Dictyocaulus viviparus genome, variome and transcriptome elucidate lungworm biology and support future intervention.</title>
        <authorList>
            <person name="McNulty S.N."/>
            <person name="Strube C."/>
            <person name="Rosa B.A."/>
            <person name="Martin J.C."/>
            <person name="Tyagi R."/>
            <person name="Choi Y.J."/>
            <person name="Wang Q."/>
            <person name="Hallsworth Pepin K."/>
            <person name="Zhang X."/>
            <person name="Ozersky P."/>
            <person name="Wilson R.K."/>
            <person name="Sternberg P.W."/>
            <person name="Gasser R.B."/>
            <person name="Mitreva M."/>
        </authorList>
    </citation>
    <scope>NUCLEOTIDE SEQUENCE [LARGE SCALE GENOMIC DNA]</scope>
    <source>
        <strain evidence="10">HannoverDv2000</strain>
    </source>
</reference>
<accession>A0A0D8XN22</accession>
<dbReference type="Pfam" id="PF15311">
    <property type="entry name" value="HYLS1_C"/>
    <property type="match status" value="1"/>
</dbReference>
<evidence type="ECO:0000256" key="6">
    <source>
        <dbReference type="ARBA" id="ARBA00023212"/>
    </source>
</evidence>
<evidence type="ECO:0000313" key="10">
    <source>
        <dbReference type="Proteomes" id="UP000053766"/>
    </source>
</evidence>
<evidence type="ECO:0000259" key="8">
    <source>
        <dbReference type="Pfam" id="PF15311"/>
    </source>
</evidence>
<proteinExistence type="inferred from homology"/>
<dbReference type="InterPro" id="IPR052319">
    <property type="entry name" value="Centriolar_ciliogenesis_assoc"/>
</dbReference>
<keyword evidence="5" id="KW-0970">Cilium biogenesis/degradation</keyword>
<dbReference type="AlphaFoldDB" id="A0A0D8XN22"/>
<dbReference type="STRING" id="29172.A0A0D8XN22"/>